<dbReference type="Proteomes" id="UP000291343">
    <property type="component" value="Unassembled WGS sequence"/>
</dbReference>
<keyword evidence="7 10" id="KW-0067">ATP-binding</keyword>
<evidence type="ECO:0000256" key="2">
    <source>
        <dbReference type="ARBA" id="ARBA00022490"/>
    </source>
</evidence>
<sequence>MAMSTAMQNLSISPSDFNLPGYRFDRFIGKGSYATVYKARALNEDFGVYAIKVIERASLVKHDVDNLMNEIGILKTLKHPNIVKMKDFHWDTKYVYIVTEFCEGGDLSVFIKKRQRLPEKVCLKFLRQLATGLHYLRSNNISHFDLKPKNLLLKMKPVVTLKIADFGFAQCISEEMKQFVMKGSPLYMAPEMLQCKPCDAKVDLWSVGVIYYECLYGQPPFANYSFDELTVMFTDKTVVKIPVDPAVSPKSRQLLACLLECNAARRIDFDVFFAHPLIEVAHAASPRTYAHGVRLAAEAVRLDQLRRLPEAVDLYIDALSYLVPHVKRDLSVFIKKTTAATGESLSEVPQTIGHGLHYLRHNNISHFDLKPKNLLLKMKPVVTLKIADFGFAQCISEEMKQFVMKGSPLYMAPEMLQCKPCDAKVDLWSVGVIYYECLYGQPPLLITPSTS</sequence>
<dbReference type="GO" id="GO:0000422">
    <property type="term" value="P:autophagy of mitochondrion"/>
    <property type="evidence" value="ECO:0007669"/>
    <property type="project" value="TreeGrafter"/>
</dbReference>
<keyword evidence="14" id="KW-1185">Reference proteome</keyword>
<keyword evidence="5 10" id="KW-0547">Nucleotide-binding</keyword>
<evidence type="ECO:0000256" key="5">
    <source>
        <dbReference type="ARBA" id="ARBA00022741"/>
    </source>
</evidence>
<feature type="domain" description="Protein kinase" evidence="12">
    <location>
        <begin position="272"/>
        <end position="451"/>
    </location>
</feature>
<reference evidence="13 14" key="1">
    <citation type="journal article" date="2017" name="Gigascience">
        <title>Genome sequence of the small brown planthopper, Laodelphax striatellus.</title>
        <authorList>
            <person name="Zhu J."/>
            <person name="Jiang F."/>
            <person name="Wang X."/>
            <person name="Yang P."/>
            <person name="Bao Y."/>
            <person name="Zhao W."/>
            <person name="Wang W."/>
            <person name="Lu H."/>
            <person name="Wang Q."/>
            <person name="Cui N."/>
            <person name="Li J."/>
            <person name="Chen X."/>
            <person name="Luo L."/>
            <person name="Yu J."/>
            <person name="Kang L."/>
            <person name="Cui F."/>
        </authorList>
    </citation>
    <scope>NUCLEOTIDE SEQUENCE [LARGE SCALE GENOMIC DNA]</scope>
    <source>
        <strain evidence="13">Lst14</strain>
    </source>
</reference>
<dbReference type="GO" id="GO:0005524">
    <property type="term" value="F:ATP binding"/>
    <property type="evidence" value="ECO:0007669"/>
    <property type="project" value="UniProtKB-UniRule"/>
</dbReference>
<dbReference type="PROSITE" id="PS00108">
    <property type="entry name" value="PROTEIN_KINASE_ST"/>
    <property type="match status" value="2"/>
</dbReference>
<dbReference type="SUPFAM" id="SSF116846">
    <property type="entry name" value="MIT domain"/>
    <property type="match status" value="1"/>
</dbReference>
<protein>
    <recommendedName>
        <fullName evidence="1">non-specific serine/threonine protein kinase</fullName>
        <ecNumber evidence="1">2.7.11.1</ecNumber>
    </recommendedName>
</protein>
<dbReference type="GO" id="GO:0034045">
    <property type="term" value="C:phagophore assembly site membrane"/>
    <property type="evidence" value="ECO:0007669"/>
    <property type="project" value="TreeGrafter"/>
</dbReference>
<dbReference type="InterPro" id="IPR017441">
    <property type="entry name" value="Protein_kinase_ATP_BS"/>
</dbReference>
<keyword evidence="3 11" id="KW-0723">Serine/threonine-protein kinase</keyword>
<comment type="caution">
    <text evidence="13">The sequence shown here is derived from an EMBL/GenBank/DDBJ whole genome shotgun (WGS) entry which is preliminary data.</text>
</comment>
<dbReference type="Gene3D" id="1.20.58.80">
    <property type="entry name" value="Phosphotransferase system, lactose/cellobiose-type IIA subunit"/>
    <property type="match status" value="1"/>
</dbReference>
<keyword evidence="4" id="KW-0808">Transferase</keyword>
<dbReference type="Gene3D" id="1.10.510.10">
    <property type="entry name" value="Transferase(Phosphotransferase) domain 1"/>
    <property type="match status" value="2"/>
</dbReference>
<dbReference type="GO" id="GO:0005829">
    <property type="term" value="C:cytosol"/>
    <property type="evidence" value="ECO:0007669"/>
    <property type="project" value="TreeGrafter"/>
</dbReference>
<dbReference type="InterPro" id="IPR011009">
    <property type="entry name" value="Kinase-like_dom_sf"/>
</dbReference>
<dbReference type="STRING" id="195883.A0A482WUG9"/>
<dbReference type="GO" id="GO:0061709">
    <property type="term" value="P:reticulophagy"/>
    <property type="evidence" value="ECO:0007669"/>
    <property type="project" value="TreeGrafter"/>
</dbReference>
<evidence type="ECO:0000313" key="14">
    <source>
        <dbReference type="Proteomes" id="UP000291343"/>
    </source>
</evidence>
<keyword evidence="2" id="KW-0963">Cytoplasm</keyword>
<dbReference type="GO" id="GO:0004674">
    <property type="term" value="F:protein serine/threonine kinase activity"/>
    <property type="evidence" value="ECO:0007669"/>
    <property type="project" value="UniProtKB-KW"/>
</dbReference>
<name>A0A482WUG9_LAOST</name>
<dbReference type="PANTHER" id="PTHR24348:SF65">
    <property type="entry name" value="SERINE_THREONINE-PROTEIN KINASE ULK3"/>
    <property type="match status" value="1"/>
</dbReference>
<comment type="catalytic activity">
    <reaction evidence="9">
        <text>L-seryl-[protein] + ATP = O-phospho-L-seryl-[protein] + ADP + H(+)</text>
        <dbReference type="Rhea" id="RHEA:17989"/>
        <dbReference type="Rhea" id="RHEA-COMP:9863"/>
        <dbReference type="Rhea" id="RHEA-COMP:11604"/>
        <dbReference type="ChEBI" id="CHEBI:15378"/>
        <dbReference type="ChEBI" id="CHEBI:29999"/>
        <dbReference type="ChEBI" id="CHEBI:30616"/>
        <dbReference type="ChEBI" id="CHEBI:83421"/>
        <dbReference type="ChEBI" id="CHEBI:456216"/>
        <dbReference type="EC" id="2.7.11.1"/>
    </reaction>
</comment>
<evidence type="ECO:0000256" key="3">
    <source>
        <dbReference type="ARBA" id="ARBA00022527"/>
    </source>
</evidence>
<evidence type="ECO:0000313" key="13">
    <source>
        <dbReference type="EMBL" id="RZF37255.1"/>
    </source>
</evidence>
<comment type="similarity">
    <text evidence="11">Belongs to the protein kinase superfamily.</text>
</comment>
<dbReference type="EC" id="2.7.11.1" evidence="1"/>
<keyword evidence="6" id="KW-0418">Kinase</keyword>
<dbReference type="GO" id="GO:0034727">
    <property type="term" value="P:piecemeal microautophagy of the nucleus"/>
    <property type="evidence" value="ECO:0007669"/>
    <property type="project" value="TreeGrafter"/>
</dbReference>
<dbReference type="FunFam" id="3.30.200.20:FF:000042">
    <property type="entry name" value="Aurora kinase A"/>
    <property type="match status" value="1"/>
</dbReference>
<evidence type="ECO:0000256" key="4">
    <source>
        <dbReference type="ARBA" id="ARBA00022679"/>
    </source>
</evidence>
<dbReference type="InterPro" id="IPR045269">
    <property type="entry name" value="Atg1-like"/>
</dbReference>
<evidence type="ECO:0000256" key="8">
    <source>
        <dbReference type="ARBA" id="ARBA00047899"/>
    </source>
</evidence>
<evidence type="ECO:0000256" key="10">
    <source>
        <dbReference type="PROSITE-ProRule" id="PRU10141"/>
    </source>
</evidence>
<dbReference type="FunCoup" id="A0A482WUG9">
    <property type="interactions" value="1359"/>
</dbReference>
<dbReference type="InterPro" id="IPR008271">
    <property type="entry name" value="Ser/Thr_kinase_AS"/>
</dbReference>
<dbReference type="EMBL" id="QKKF02024779">
    <property type="protein sequence ID" value="RZF37255.1"/>
    <property type="molecule type" value="Genomic_DNA"/>
</dbReference>
<dbReference type="GO" id="GO:0005776">
    <property type="term" value="C:autophagosome"/>
    <property type="evidence" value="ECO:0007669"/>
    <property type="project" value="TreeGrafter"/>
</dbReference>
<dbReference type="PROSITE" id="PS00107">
    <property type="entry name" value="PROTEIN_KINASE_ATP"/>
    <property type="match status" value="1"/>
</dbReference>
<dbReference type="Pfam" id="PF00069">
    <property type="entry name" value="Pkinase"/>
    <property type="match status" value="2"/>
</dbReference>
<evidence type="ECO:0000256" key="7">
    <source>
        <dbReference type="ARBA" id="ARBA00022840"/>
    </source>
</evidence>
<feature type="domain" description="Protein kinase" evidence="12">
    <location>
        <begin position="22"/>
        <end position="278"/>
    </location>
</feature>
<dbReference type="GO" id="GO:0000045">
    <property type="term" value="P:autophagosome assembly"/>
    <property type="evidence" value="ECO:0007669"/>
    <property type="project" value="TreeGrafter"/>
</dbReference>
<dbReference type="Gene3D" id="3.30.200.20">
    <property type="entry name" value="Phosphorylase Kinase, domain 1"/>
    <property type="match status" value="1"/>
</dbReference>
<dbReference type="SMART" id="SM00220">
    <property type="entry name" value="S_TKc"/>
    <property type="match status" value="1"/>
</dbReference>
<accession>A0A482WUG9</accession>
<dbReference type="InterPro" id="IPR036181">
    <property type="entry name" value="MIT_dom_sf"/>
</dbReference>
<dbReference type="SMR" id="A0A482WUG9"/>
<dbReference type="InterPro" id="IPR000719">
    <property type="entry name" value="Prot_kinase_dom"/>
</dbReference>
<proteinExistence type="inferred from homology"/>
<evidence type="ECO:0000256" key="6">
    <source>
        <dbReference type="ARBA" id="ARBA00022777"/>
    </source>
</evidence>
<organism evidence="13 14">
    <name type="scientific">Laodelphax striatellus</name>
    <name type="common">Small brown planthopper</name>
    <name type="synonym">Delphax striatella</name>
    <dbReference type="NCBI Taxonomy" id="195883"/>
    <lineage>
        <taxon>Eukaryota</taxon>
        <taxon>Metazoa</taxon>
        <taxon>Ecdysozoa</taxon>
        <taxon>Arthropoda</taxon>
        <taxon>Hexapoda</taxon>
        <taxon>Insecta</taxon>
        <taxon>Pterygota</taxon>
        <taxon>Neoptera</taxon>
        <taxon>Paraneoptera</taxon>
        <taxon>Hemiptera</taxon>
        <taxon>Auchenorrhyncha</taxon>
        <taxon>Fulgoroidea</taxon>
        <taxon>Delphacidae</taxon>
        <taxon>Criomorphinae</taxon>
        <taxon>Laodelphax</taxon>
    </lineage>
</organism>
<evidence type="ECO:0000256" key="1">
    <source>
        <dbReference type="ARBA" id="ARBA00012513"/>
    </source>
</evidence>
<evidence type="ECO:0000256" key="11">
    <source>
        <dbReference type="RuleBase" id="RU000304"/>
    </source>
</evidence>
<comment type="catalytic activity">
    <reaction evidence="8">
        <text>L-threonyl-[protein] + ATP = O-phospho-L-threonyl-[protein] + ADP + H(+)</text>
        <dbReference type="Rhea" id="RHEA:46608"/>
        <dbReference type="Rhea" id="RHEA-COMP:11060"/>
        <dbReference type="Rhea" id="RHEA-COMP:11605"/>
        <dbReference type="ChEBI" id="CHEBI:15378"/>
        <dbReference type="ChEBI" id="CHEBI:30013"/>
        <dbReference type="ChEBI" id="CHEBI:30616"/>
        <dbReference type="ChEBI" id="CHEBI:61977"/>
        <dbReference type="ChEBI" id="CHEBI:456216"/>
        <dbReference type="EC" id="2.7.11.1"/>
    </reaction>
</comment>
<evidence type="ECO:0000256" key="9">
    <source>
        <dbReference type="ARBA" id="ARBA00048679"/>
    </source>
</evidence>
<gene>
    <name evidence="13" type="ORF">LSTR_LSTR008227</name>
</gene>
<evidence type="ECO:0000259" key="12">
    <source>
        <dbReference type="PROSITE" id="PS50011"/>
    </source>
</evidence>
<dbReference type="SUPFAM" id="SSF56112">
    <property type="entry name" value="Protein kinase-like (PK-like)"/>
    <property type="match status" value="2"/>
</dbReference>
<dbReference type="PANTHER" id="PTHR24348">
    <property type="entry name" value="SERINE/THREONINE-PROTEIN KINASE UNC-51-RELATED"/>
    <property type="match status" value="1"/>
</dbReference>
<dbReference type="GO" id="GO:0042594">
    <property type="term" value="P:response to starvation"/>
    <property type="evidence" value="ECO:0007669"/>
    <property type="project" value="TreeGrafter"/>
</dbReference>
<dbReference type="AlphaFoldDB" id="A0A482WUG9"/>
<dbReference type="OrthoDB" id="346907at2759"/>
<dbReference type="InParanoid" id="A0A482WUG9"/>
<dbReference type="PROSITE" id="PS50011">
    <property type="entry name" value="PROTEIN_KINASE_DOM"/>
    <property type="match status" value="2"/>
</dbReference>
<dbReference type="GO" id="GO:0010506">
    <property type="term" value="P:regulation of autophagy"/>
    <property type="evidence" value="ECO:0007669"/>
    <property type="project" value="InterPro"/>
</dbReference>
<feature type="binding site" evidence="10">
    <location>
        <position position="52"/>
    </location>
    <ligand>
        <name>ATP</name>
        <dbReference type="ChEBI" id="CHEBI:30616"/>
    </ligand>
</feature>